<organism evidence="2">
    <name type="scientific">Siphoviridae sp. ctcfw7</name>
    <dbReference type="NCBI Taxonomy" id="2826394"/>
    <lineage>
        <taxon>Viruses</taxon>
        <taxon>Duplodnaviria</taxon>
        <taxon>Heunggongvirae</taxon>
        <taxon>Uroviricota</taxon>
        <taxon>Caudoviricetes</taxon>
    </lineage>
</organism>
<dbReference type="EMBL" id="BK014898">
    <property type="protein sequence ID" value="DAD81279.1"/>
    <property type="molecule type" value="Genomic_DNA"/>
</dbReference>
<evidence type="ECO:0000256" key="1">
    <source>
        <dbReference type="SAM" id="Phobius"/>
    </source>
</evidence>
<evidence type="ECO:0000313" key="2">
    <source>
        <dbReference type="EMBL" id="DAD81279.1"/>
    </source>
</evidence>
<keyword evidence="1" id="KW-0472">Membrane</keyword>
<accession>A0A8S5MGV0</accession>
<keyword evidence="1" id="KW-1133">Transmembrane helix</keyword>
<protein>
    <submittedName>
        <fullName evidence="2">Uncharacterized protein</fullName>
    </submittedName>
</protein>
<reference evidence="2" key="1">
    <citation type="journal article" date="2021" name="Proc. Natl. Acad. Sci. U.S.A.">
        <title>A Catalog of Tens of Thousands of Viruses from Human Metagenomes Reveals Hidden Associations with Chronic Diseases.</title>
        <authorList>
            <person name="Tisza M.J."/>
            <person name="Buck C.B."/>
        </authorList>
    </citation>
    <scope>NUCLEOTIDE SEQUENCE</scope>
    <source>
        <strain evidence="2">Ctcfw7</strain>
    </source>
</reference>
<proteinExistence type="predicted"/>
<keyword evidence="1" id="KW-0812">Transmembrane</keyword>
<feature type="transmembrane region" description="Helical" evidence="1">
    <location>
        <begin position="17"/>
        <end position="40"/>
    </location>
</feature>
<name>A0A8S5MGV0_9CAUD</name>
<sequence>MQVDVASINFIALDNGWLLYNLLTFGFIFLCNLFISLYLLNYEVSHLIDKEPNKTPSGATSGIILSDQT</sequence>